<sequence length="61" mass="7027">MNTFNNGSFTSQVLSNVKLVSFSRVSNLLVSLFKRQSKAAKRPADMEVDNLDWYRTFPIEK</sequence>
<comment type="caution">
    <text evidence="1">The sequence shown here is derived from an EMBL/GenBank/DDBJ whole genome shotgun (WGS) entry which is preliminary data.</text>
</comment>
<dbReference type="OrthoDB" id="9923026at2"/>
<reference evidence="1 2" key="1">
    <citation type="submission" date="2019-03" db="EMBL/GenBank/DDBJ databases">
        <title>Genomic Encyclopedia of Type Strains, Phase IV (KMG-IV): sequencing the most valuable type-strain genomes for metagenomic binning, comparative biology and taxonomic classification.</title>
        <authorList>
            <person name="Goeker M."/>
        </authorList>
    </citation>
    <scope>NUCLEOTIDE SEQUENCE [LARGE SCALE GENOMIC DNA]</scope>
    <source>
        <strain evidence="1 2">DSM 5604</strain>
    </source>
</reference>
<dbReference type="EMBL" id="SNZA01000007">
    <property type="protein sequence ID" value="TDR05958.1"/>
    <property type="molecule type" value="Genomic_DNA"/>
</dbReference>
<keyword evidence="2" id="KW-1185">Reference proteome</keyword>
<organism evidence="1 2">
    <name type="scientific">Marinomonas communis</name>
    <dbReference type="NCBI Taxonomy" id="28254"/>
    <lineage>
        <taxon>Bacteria</taxon>
        <taxon>Pseudomonadati</taxon>
        <taxon>Pseudomonadota</taxon>
        <taxon>Gammaproteobacteria</taxon>
        <taxon>Oceanospirillales</taxon>
        <taxon>Oceanospirillaceae</taxon>
        <taxon>Marinomonas</taxon>
    </lineage>
</organism>
<gene>
    <name evidence="1" type="ORF">C8D85_3495</name>
</gene>
<dbReference type="RefSeq" id="WP_133565117.1">
    <property type="nucleotide sequence ID" value="NZ_JAJGNH010000023.1"/>
</dbReference>
<name>A0A4R6X0S6_9GAMM</name>
<proteinExistence type="predicted"/>
<accession>A0A4R6X0S6</accession>
<dbReference type="Proteomes" id="UP000295729">
    <property type="component" value="Unassembled WGS sequence"/>
</dbReference>
<evidence type="ECO:0000313" key="2">
    <source>
        <dbReference type="Proteomes" id="UP000295729"/>
    </source>
</evidence>
<dbReference type="AlphaFoldDB" id="A0A4R6X0S6"/>
<evidence type="ECO:0000313" key="1">
    <source>
        <dbReference type="EMBL" id="TDR05958.1"/>
    </source>
</evidence>
<protein>
    <submittedName>
        <fullName evidence="1">Uncharacterized protein</fullName>
    </submittedName>
</protein>